<dbReference type="EMBL" id="NFKK01000001">
    <property type="protein sequence ID" value="OUP54336.1"/>
    <property type="molecule type" value="Genomic_DNA"/>
</dbReference>
<feature type="region of interest" description="Disordered" evidence="1">
    <location>
        <begin position="1"/>
        <end position="34"/>
    </location>
</feature>
<feature type="region of interest" description="Disordered" evidence="1">
    <location>
        <begin position="577"/>
        <end position="596"/>
    </location>
</feature>
<dbReference type="AlphaFoldDB" id="A0A1Y4LC90"/>
<dbReference type="Pfam" id="PF02585">
    <property type="entry name" value="PIG-L"/>
    <property type="match status" value="1"/>
</dbReference>
<accession>A0A1Y4LC90</accession>
<evidence type="ECO:0000256" key="1">
    <source>
        <dbReference type="SAM" id="MobiDB-lite"/>
    </source>
</evidence>
<protein>
    <recommendedName>
        <fullName evidence="4">Alpha-galactosidase NEW3 domain-containing protein</fullName>
    </recommendedName>
</protein>
<dbReference type="InterPro" id="IPR003737">
    <property type="entry name" value="GlcNAc_PI_deacetylase-related"/>
</dbReference>
<comment type="caution">
    <text evidence="2">The sequence shown here is derived from an EMBL/GenBank/DDBJ whole genome shotgun (WGS) entry which is preliminary data.</text>
</comment>
<dbReference type="Gene3D" id="3.40.50.10320">
    <property type="entry name" value="LmbE-like"/>
    <property type="match status" value="1"/>
</dbReference>
<evidence type="ECO:0008006" key="4">
    <source>
        <dbReference type="Google" id="ProtNLM"/>
    </source>
</evidence>
<name>A0A1Y4LC90_9FIRM</name>
<dbReference type="Proteomes" id="UP000195897">
    <property type="component" value="Unassembled WGS sequence"/>
</dbReference>
<sequence length="1044" mass="113390">MPEPADGRFRGTTQDGRPNAEKEETAQKPSQFEGGDCMSIKHKRVLAGAVAAVMTLSAVPMAGAARLNELQYAPDKGITDTINYVDQLDSLKRVLFIGAHPDDETNSLLVYLNRQEGADTIYTTINWGEGGDNSIGNELYGALGVLRSQELNSARMFDLAEQMYGGAVDFGYSVSLKESLLGDPETGADGIYSIDVLGYNLAKIIRTTRPQVIFSNHKAPNTDHGQHRAVGWLIEYAMDLAADESYTVYDEDGKPLSAWQVQKFFSTTPSDSVVDSYEGEFTAVGAKSSKDPTVSDLVLDLGTYDSVLGMSYDEWGILGRNMHKCQKMIGTPVKGESDRAYILKKAAPGVDVTKNDFSTTVFCGLDVVDLRDWNPIGTGSMNNRADMAKAAESGKSYAKPVTGDALETLVTNLEQFQDGFSQKDVTENAKLLTDALKALDQIEAKIPADDADNLEYARRIRDHITKVLQEIYAIDVDISVDDTDVHPGQTVTVTATAWARNDADGEVTLPSSASEFLVLPSGWQIVSSQPAKNVQSNGRNAGKQFVCQVKVPESYKTYTGPYNAPYNEPYTNDAYPNGGVKEGATPNTPKAAGVEGHQDPAQMTAAMVENQNAYEDLVFGVTTNPTDPYSHAPIQAEMDVKTGGVTYTIENEPEMRVVPKLSLLVENESSMLKYVGEDIHSTIEVTIRNNLKGATGDIQVTAVPEDTTSGIQVSTKTVSIAAEDQTITVTLDVTIPKTYKDKSTALVVTATLPNGEFFSEGYEVIDYDHINTQNYYKKAVQNVTVAEYQLPTDDIKIGFLKGGSDDFVYDYIKGMYSSADKAAANLKELSTSDIAKSGAELAKQFDTIIIGKTALADQSPVSSALRSSMQNLIDYANAGGNLVLHYQNWKQSDGTMPLAPVPFTLGNSNINKEDCDVYVSDAAAATPFYTGINKIDLQREGELSKASIWDGWTQQRCEWTPGTAAAGQVEAMEALGYTVLFEGQDPEGQMRPAILYKDMENGGHYTYSAVVWDRQLQALNPGAYKLYANLISMGTEGTGNVTIK</sequence>
<dbReference type="InterPro" id="IPR024078">
    <property type="entry name" value="LmbE-like_dom_sf"/>
</dbReference>
<evidence type="ECO:0000313" key="3">
    <source>
        <dbReference type="Proteomes" id="UP000195897"/>
    </source>
</evidence>
<dbReference type="SUPFAM" id="SSF102588">
    <property type="entry name" value="LmbE-like"/>
    <property type="match status" value="1"/>
</dbReference>
<evidence type="ECO:0000313" key="2">
    <source>
        <dbReference type="EMBL" id="OUP54336.1"/>
    </source>
</evidence>
<gene>
    <name evidence="2" type="ORF">B5F17_00105</name>
</gene>
<reference evidence="3" key="1">
    <citation type="submission" date="2017-04" db="EMBL/GenBank/DDBJ databases">
        <title>Function of individual gut microbiota members based on whole genome sequencing of pure cultures obtained from chicken caecum.</title>
        <authorList>
            <person name="Medvecky M."/>
            <person name="Cejkova D."/>
            <person name="Polansky O."/>
            <person name="Karasova D."/>
            <person name="Kubasova T."/>
            <person name="Cizek A."/>
            <person name="Rychlik I."/>
        </authorList>
    </citation>
    <scope>NUCLEOTIDE SEQUENCE [LARGE SCALE GENOMIC DNA]</scope>
    <source>
        <strain evidence="3">An180</strain>
    </source>
</reference>
<proteinExistence type="predicted"/>
<organism evidence="2 3">
    <name type="scientific">Butyricicoccus pullicaecorum</name>
    <dbReference type="NCBI Taxonomy" id="501571"/>
    <lineage>
        <taxon>Bacteria</taxon>
        <taxon>Bacillati</taxon>
        <taxon>Bacillota</taxon>
        <taxon>Clostridia</taxon>
        <taxon>Eubacteriales</taxon>
        <taxon>Butyricicoccaceae</taxon>
        <taxon>Butyricicoccus</taxon>
    </lineage>
</organism>